<protein>
    <submittedName>
        <fullName evidence="1">Uncharacterized protein</fullName>
    </submittedName>
</protein>
<name>A0ABM8GC12_9MICO</name>
<evidence type="ECO:0000313" key="2">
    <source>
        <dbReference type="Proteomes" id="UP001321498"/>
    </source>
</evidence>
<organism evidence="1 2">
    <name type="scientific">Naasia aerilata</name>
    <dbReference type="NCBI Taxonomy" id="1162966"/>
    <lineage>
        <taxon>Bacteria</taxon>
        <taxon>Bacillati</taxon>
        <taxon>Actinomycetota</taxon>
        <taxon>Actinomycetes</taxon>
        <taxon>Micrococcales</taxon>
        <taxon>Microbacteriaceae</taxon>
        <taxon>Naasia</taxon>
    </lineage>
</organism>
<dbReference type="Proteomes" id="UP001321498">
    <property type="component" value="Chromosome"/>
</dbReference>
<gene>
    <name evidence="1" type="ORF">GCM10025866_16920</name>
</gene>
<keyword evidence="2" id="KW-1185">Reference proteome</keyword>
<dbReference type="EMBL" id="AP027731">
    <property type="protein sequence ID" value="BDZ45783.1"/>
    <property type="molecule type" value="Genomic_DNA"/>
</dbReference>
<sequence>MLRRVTIPLAVPSIHMRARARPAMAEGIGVLTIDDAFVYVLKRLHPDRSGSTMVAGVFTTEAMGRRVFDTLPLELQRRAMLVRVPLPPRTDGDG</sequence>
<reference evidence="2" key="1">
    <citation type="journal article" date="2019" name="Int. J. Syst. Evol. Microbiol.">
        <title>The Global Catalogue of Microorganisms (GCM) 10K type strain sequencing project: providing services to taxonomists for standard genome sequencing and annotation.</title>
        <authorList>
            <consortium name="The Broad Institute Genomics Platform"/>
            <consortium name="The Broad Institute Genome Sequencing Center for Infectious Disease"/>
            <person name="Wu L."/>
            <person name="Ma J."/>
        </authorList>
    </citation>
    <scope>NUCLEOTIDE SEQUENCE [LARGE SCALE GENOMIC DNA]</scope>
    <source>
        <strain evidence="2">NBRC 108725</strain>
    </source>
</reference>
<evidence type="ECO:0000313" key="1">
    <source>
        <dbReference type="EMBL" id="BDZ45783.1"/>
    </source>
</evidence>
<accession>A0ABM8GC12</accession>
<proteinExistence type="predicted"/>